<reference evidence="1" key="1">
    <citation type="journal article" date="2021" name="New Phytol.">
        <title>Evolutionary innovations through gain and loss of genes in the ectomycorrhizal Boletales.</title>
        <authorList>
            <person name="Wu G."/>
            <person name="Miyauchi S."/>
            <person name="Morin E."/>
            <person name="Kuo A."/>
            <person name="Drula E."/>
            <person name="Varga T."/>
            <person name="Kohler A."/>
            <person name="Feng B."/>
            <person name="Cao Y."/>
            <person name="Lipzen A."/>
            <person name="Daum C."/>
            <person name="Hundley H."/>
            <person name="Pangilinan J."/>
            <person name="Johnson J."/>
            <person name="Barry K."/>
            <person name="LaButti K."/>
            <person name="Ng V."/>
            <person name="Ahrendt S."/>
            <person name="Min B."/>
            <person name="Choi I.G."/>
            <person name="Park H."/>
            <person name="Plett J.M."/>
            <person name="Magnuson J."/>
            <person name="Spatafora J.W."/>
            <person name="Nagy L.G."/>
            <person name="Henrissat B."/>
            <person name="Grigoriev I.V."/>
            <person name="Yang Z.L."/>
            <person name="Xu J."/>
            <person name="Martin F.M."/>
        </authorList>
    </citation>
    <scope>NUCLEOTIDE SEQUENCE</scope>
    <source>
        <strain evidence="1">KKN 215</strain>
    </source>
</reference>
<evidence type="ECO:0000313" key="2">
    <source>
        <dbReference type="Proteomes" id="UP000813824"/>
    </source>
</evidence>
<keyword evidence="2" id="KW-1185">Reference proteome</keyword>
<gene>
    <name evidence="1" type="ORF">BXZ70DRAFT_396155</name>
</gene>
<dbReference type="AlphaFoldDB" id="A0A8K0UWN6"/>
<accession>A0A8K0UWN6</accession>
<dbReference type="EMBL" id="JAEVFJ010000003">
    <property type="protein sequence ID" value="KAH8105830.1"/>
    <property type="molecule type" value="Genomic_DNA"/>
</dbReference>
<name>A0A8K0UWN6_9AGAR</name>
<comment type="caution">
    <text evidence="1">The sequence shown here is derived from an EMBL/GenBank/DDBJ whole genome shotgun (WGS) entry which is preliminary data.</text>
</comment>
<evidence type="ECO:0000313" key="1">
    <source>
        <dbReference type="EMBL" id="KAH8105830.1"/>
    </source>
</evidence>
<organism evidence="1 2">
    <name type="scientific">Cristinia sonorae</name>
    <dbReference type="NCBI Taxonomy" id="1940300"/>
    <lineage>
        <taxon>Eukaryota</taxon>
        <taxon>Fungi</taxon>
        <taxon>Dikarya</taxon>
        <taxon>Basidiomycota</taxon>
        <taxon>Agaricomycotina</taxon>
        <taxon>Agaricomycetes</taxon>
        <taxon>Agaricomycetidae</taxon>
        <taxon>Agaricales</taxon>
        <taxon>Pleurotineae</taxon>
        <taxon>Stephanosporaceae</taxon>
        <taxon>Cristinia</taxon>
    </lineage>
</organism>
<dbReference type="Proteomes" id="UP000813824">
    <property type="component" value="Unassembled WGS sequence"/>
</dbReference>
<sequence length="170" mass="19018">MSGTSPFRSLYHRVIYGQLTSTVRRPCLSVYWLRSPGLTLVAVQFTSIMLPIRFISSTRHSMVRRCEEVQTLVEVVLDGHVERRMPILASSTAMPQISSCTIRRTMLVAPPFVVDVLQGVLLVLYTGWPEGPQLRLDRQEGSDLYISLIGNRQEHHSNSVHSAGLVTLSG</sequence>
<proteinExistence type="predicted"/>
<protein>
    <submittedName>
        <fullName evidence="1">Uncharacterized protein</fullName>
    </submittedName>
</protein>